<protein>
    <submittedName>
        <fullName evidence="1">Transporter substrate-binding protein</fullName>
    </submittedName>
</protein>
<dbReference type="SUPFAM" id="SSF53822">
    <property type="entry name" value="Periplasmic binding protein-like I"/>
    <property type="match status" value="1"/>
</dbReference>
<dbReference type="InterPro" id="IPR028082">
    <property type="entry name" value="Peripla_BP_I"/>
</dbReference>
<dbReference type="EMBL" id="CP067134">
    <property type="protein sequence ID" value="WCR11950.1"/>
    <property type="molecule type" value="Genomic_DNA"/>
</dbReference>
<dbReference type="Pfam" id="PF13433">
    <property type="entry name" value="Peripla_BP_5"/>
    <property type="match status" value="1"/>
</dbReference>
<dbReference type="Gene3D" id="3.40.50.2300">
    <property type="match status" value="1"/>
</dbReference>
<reference evidence="1 2" key="1">
    <citation type="submission" date="2021-01" db="EMBL/GenBank/DDBJ databases">
        <title>Biogeographic distribution of Paracoccus.</title>
        <authorList>
            <person name="Hollensteiner J."/>
            <person name="Leineberger J."/>
            <person name="Brinkhoff T."/>
            <person name="Daniel R."/>
        </authorList>
    </citation>
    <scope>NUCLEOTIDE SEQUENCE [LARGE SCALE GENOMIC DNA]</scope>
    <source>
        <strain evidence="1 2">LMG25392</strain>
    </source>
</reference>
<keyword evidence="2" id="KW-1185">Reference proteome</keyword>
<name>A0ABY7SYS1_9RHOB</name>
<proteinExistence type="predicted"/>
<dbReference type="Proteomes" id="UP001218412">
    <property type="component" value="Chromosome"/>
</dbReference>
<gene>
    <name evidence="1" type="ORF">JHW45_06220</name>
</gene>
<dbReference type="PANTHER" id="PTHR47628">
    <property type="match status" value="1"/>
</dbReference>
<sequence length="100" mass="10995">MHKVDVGLVLSTTGPYGALGRNALAGAQMAINDLGAEKGVQINAHHVDPQGRPELYRSMTADLLARRDVRHLVGGITSWSRKDMIPVLERYGALLWYPCR</sequence>
<accession>A0ABY7SYS1</accession>
<dbReference type="PANTHER" id="PTHR47628:SF1">
    <property type="entry name" value="ALIPHATIC AMIDASE EXPRESSION-REGULATING PROTEIN"/>
    <property type="match status" value="1"/>
</dbReference>
<evidence type="ECO:0000313" key="2">
    <source>
        <dbReference type="Proteomes" id="UP001218412"/>
    </source>
</evidence>
<organism evidence="1 2">
    <name type="scientific">Paracoccus stylophorae</name>
    <dbReference type="NCBI Taxonomy" id="659350"/>
    <lineage>
        <taxon>Bacteria</taxon>
        <taxon>Pseudomonadati</taxon>
        <taxon>Pseudomonadota</taxon>
        <taxon>Alphaproteobacteria</taxon>
        <taxon>Rhodobacterales</taxon>
        <taxon>Paracoccaceae</taxon>
        <taxon>Paracoccus</taxon>
    </lineage>
</organism>
<evidence type="ECO:0000313" key="1">
    <source>
        <dbReference type="EMBL" id="WCR11950.1"/>
    </source>
</evidence>
<dbReference type="RefSeq" id="WP_272860069.1">
    <property type="nucleotide sequence ID" value="NZ_CP067134.1"/>
</dbReference>